<keyword evidence="6" id="KW-0732">Signal</keyword>
<dbReference type="PANTHER" id="PTHR47966:SF37">
    <property type="entry name" value="CATHEPSIN E-A-LIKE"/>
    <property type="match status" value="1"/>
</dbReference>
<dbReference type="FunFam" id="2.40.70.10:FF:000006">
    <property type="entry name" value="Cathepsin E"/>
    <property type="match status" value="1"/>
</dbReference>
<dbReference type="InterPro" id="IPR033121">
    <property type="entry name" value="PEPTIDASE_A1"/>
</dbReference>
<feature type="chain" id="PRO_5025612219" evidence="6">
    <location>
        <begin position="20"/>
        <end position="415"/>
    </location>
</feature>
<dbReference type="Gene3D" id="2.40.70.10">
    <property type="entry name" value="Acid Proteases"/>
    <property type="match status" value="2"/>
</dbReference>
<protein>
    <submittedName>
        <fullName evidence="8">Nothepsin</fullName>
    </submittedName>
</protein>
<evidence type="ECO:0000256" key="1">
    <source>
        <dbReference type="ARBA" id="ARBA00007447"/>
    </source>
</evidence>
<feature type="signal peptide" evidence="6">
    <location>
        <begin position="1"/>
        <end position="19"/>
    </location>
</feature>
<keyword evidence="2 4" id="KW-1015">Disulfide bond</keyword>
<dbReference type="InterPro" id="IPR012848">
    <property type="entry name" value="Aspartic_peptidase_N"/>
</dbReference>
<dbReference type="Pfam" id="PF07966">
    <property type="entry name" value="A1_Propeptide"/>
    <property type="match status" value="1"/>
</dbReference>
<sequence>EMWRLVLAVLLFWTWTTSALVRVPLKQMRSLRTELRAVGLLDQVLKENHPDTYNRRYVQCFPPGLTSLSLGRSSEKIYNYMDAQFYGDISLGTPQQNFSVIFDTGSSDLWVPSFYCVSQACAGHKHFKAFESTSYNPDGHVFGIQYAMGHLMGVTAVDTLTIGNLTILNQKFGESVYEPGSVFVLTKFDGVLGLAYPSLGQIPGNPFFDNLMVQKKVDEAVFSFYLIFTNRTSTNGDNTEGELLIGGIDETLYSGPIHWVPVTVKGYWQLKMDRVDVQGMNSFCSNSCQAIVDTGSSLIGGPTHAILTLQQLIGATPTNIGEFLIDCARLSSLPQVTFVLGGAEFTLTSAHYVRRVTEMLADKVVCFSGFQAIDVDSSEGPLWILGDVFLREYYSVFDREHDRVGFATAVHPSEQ</sequence>
<dbReference type="AlphaFoldDB" id="A0A673A768"/>
<dbReference type="InterPro" id="IPR021109">
    <property type="entry name" value="Peptidase_aspartic_dom_sf"/>
</dbReference>
<gene>
    <name evidence="8" type="primary">nots</name>
</gene>
<dbReference type="Pfam" id="PF00026">
    <property type="entry name" value="Asp"/>
    <property type="match status" value="1"/>
</dbReference>
<reference evidence="8" key="2">
    <citation type="submission" date="2025-08" db="UniProtKB">
        <authorList>
            <consortium name="Ensembl"/>
        </authorList>
    </citation>
    <scope>IDENTIFICATION</scope>
</reference>
<dbReference type="PRINTS" id="PR00792">
    <property type="entry name" value="PEPSIN"/>
</dbReference>
<evidence type="ECO:0000256" key="2">
    <source>
        <dbReference type="ARBA" id="ARBA00023157"/>
    </source>
</evidence>
<evidence type="ECO:0000256" key="5">
    <source>
        <dbReference type="RuleBase" id="RU000454"/>
    </source>
</evidence>
<evidence type="ECO:0000256" key="3">
    <source>
        <dbReference type="PIRSR" id="PIRSR601461-1"/>
    </source>
</evidence>
<dbReference type="GO" id="GO:0004190">
    <property type="term" value="F:aspartic-type endopeptidase activity"/>
    <property type="evidence" value="ECO:0007669"/>
    <property type="project" value="UniProtKB-KW"/>
</dbReference>
<dbReference type="PROSITE" id="PS00141">
    <property type="entry name" value="ASP_PROTEASE"/>
    <property type="match status" value="1"/>
</dbReference>
<evidence type="ECO:0000259" key="7">
    <source>
        <dbReference type="PROSITE" id="PS51767"/>
    </source>
</evidence>
<feature type="active site" evidence="3">
    <location>
        <position position="103"/>
    </location>
</feature>
<keyword evidence="5" id="KW-0064">Aspartyl protease</keyword>
<reference evidence="8" key="3">
    <citation type="submission" date="2025-09" db="UniProtKB">
        <authorList>
            <consortium name="Ensembl"/>
        </authorList>
    </citation>
    <scope>IDENTIFICATION</scope>
</reference>
<dbReference type="PROSITE" id="PS51767">
    <property type="entry name" value="PEPTIDASE_A1"/>
    <property type="match status" value="1"/>
</dbReference>
<keyword evidence="9" id="KW-1185">Reference proteome</keyword>
<dbReference type="PANTHER" id="PTHR47966">
    <property type="entry name" value="BETA-SITE APP-CLEAVING ENZYME, ISOFORM A-RELATED"/>
    <property type="match status" value="1"/>
</dbReference>
<dbReference type="SUPFAM" id="SSF50630">
    <property type="entry name" value="Acid proteases"/>
    <property type="match status" value="1"/>
</dbReference>
<dbReference type="Gene3D" id="6.10.140.60">
    <property type="match status" value="1"/>
</dbReference>
<evidence type="ECO:0000256" key="6">
    <source>
        <dbReference type="SAM" id="SignalP"/>
    </source>
</evidence>
<keyword evidence="5" id="KW-0645">Protease</keyword>
<comment type="similarity">
    <text evidence="1 5">Belongs to the peptidase A1 family.</text>
</comment>
<feature type="active site" evidence="3">
    <location>
        <position position="293"/>
    </location>
</feature>
<feature type="disulfide bond" evidence="4">
    <location>
        <begin position="116"/>
        <end position="121"/>
    </location>
</feature>
<dbReference type="InterPro" id="IPR001969">
    <property type="entry name" value="Aspartic_peptidase_AS"/>
</dbReference>
<organism evidence="8 9">
    <name type="scientific">Sphaeramia orbicularis</name>
    <name type="common">orbiculate cardinalfish</name>
    <dbReference type="NCBI Taxonomy" id="375764"/>
    <lineage>
        <taxon>Eukaryota</taxon>
        <taxon>Metazoa</taxon>
        <taxon>Chordata</taxon>
        <taxon>Craniata</taxon>
        <taxon>Vertebrata</taxon>
        <taxon>Euteleostomi</taxon>
        <taxon>Actinopterygii</taxon>
        <taxon>Neopterygii</taxon>
        <taxon>Teleostei</taxon>
        <taxon>Neoteleostei</taxon>
        <taxon>Acanthomorphata</taxon>
        <taxon>Gobiaria</taxon>
        <taxon>Kurtiformes</taxon>
        <taxon>Apogonoidei</taxon>
        <taxon>Apogonidae</taxon>
        <taxon>Apogoninae</taxon>
        <taxon>Sphaeramia</taxon>
    </lineage>
</organism>
<feature type="disulfide bond" evidence="4">
    <location>
        <begin position="284"/>
        <end position="288"/>
    </location>
</feature>
<reference evidence="8" key="1">
    <citation type="submission" date="2019-06" db="EMBL/GenBank/DDBJ databases">
        <authorList>
            <consortium name="Wellcome Sanger Institute Data Sharing"/>
        </authorList>
    </citation>
    <scope>NUCLEOTIDE SEQUENCE [LARGE SCALE GENOMIC DNA]</scope>
</reference>
<feature type="disulfide bond" evidence="4">
    <location>
        <begin position="327"/>
        <end position="366"/>
    </location>
</feature>
<proteinExistence type="inferred from homology"/>
<dbReference type="GO" id="GO:0006508">
    <property type="term" value="P:proteolysis"/>
    <property type="evidence" value="ECO:0007669"/>
    <property type="project" value="UniProtKB-KW"/>
</dbReference>
<dbReference type="InterPro" id="IPR001461">
    <property type="entry name" value="Aspartic_peptidase_A1"/>
</dbReference>
<evidence type="ECO:0000256" key="4">
    <source>
        <dbReference type="PIRSR" id="PIRSR601461-2"/>
    </source>
</evidence>
<dbReference type="Proteomes" id="UP000472271">
    <property type="component" value="Chromosome 12"/>
</dbReference>
<evidence type="ECO:0000313" key="9">
    <source>
        <dbReference type="Proteomes" id="UP000472271"/>
    </source>
</evidence>
<keyword evidence="5" id="KW-0378">Hydrolase</keyword>
<feature type="domain" description="Peptidase A1" evidence="7">
    <location>
        <begin position="85"/>
        <end position="407"/>
    </location>
</feature>
<dbReference type="Ensembl" id="ENSSORT00005025784.1">
    <property type="protein sequence ID" value="ENSSORP00005025029.1"/>
    <property type="gene ID" value="ENSSORG00005011908.1"/>
</dbReference>
<name>A0A673A768_9TELE</name>
<dbReference type="InParanoid" id="A0A673A768"/>
<dbReference type="FunFam" id="2.40.70.10:FF:000004">
    <property type="entry name" value="Pepsin A"/>
    <property type="match status" value="1"/>
</dbReference>
<evidence type="ECO:0000313" key="8">
    <source>
        <dbReference type="Ensembl" id="ENSSORP00005025029.1"/>
    </source>
</evidence>
<accession>A0A673A768</accession>